<dbReference type="OrthoDB" id="663842at2"/>
<dbReference type="EMBL" id="QNUL01000015">
    <property type="protein sequence ID" value="REA59485.1"/>
    <property type="molecule type" value="Genomic_DNA"/>
</dbReference>
<gene>
    <name evidence="1" type="ORF">DSL64_17695</name>
</gene>
<proteinExistence type="predicted"/>
<protein>
    <submittedName>
        <fullName evidence="1">Uncharacterized protein</fullName>
    </submittedName>
</protein>
<evidence type="ECO:0000313" key="1">
    <source>
        <dbReference type="EMBL" id="REA59485.1"/>
    </source>
</evidence>
<dbReference type="AlphaFoldDB" id="A0A3D8Y8D5"/>
<keyword evidence="2" id="KW-1185">Reference proteome</keyword>
<accession>A0A3D8Y8D5</accession>
<dbReference type="Proteomes" id="UP000256373">
    <property type="component" value="Unassembled WGS sequence"/>
</dbReference>
<evidence type="ECO:0000313" key="2">
    <source>
        <dbReference type="Proteomes" id="UP000256373"/>
    </source>
</evidence>
<dbReference type="RefSeq" id="WP_115832258.1">
    <property type="nucleotide sequence ID" value="NZ_QNUL01000015.1"/>
</dbReference>
<reference evidence="1 2" key="1">
    <citation type="submission" date="2018-07" db="EMBL/GenBank/DDBJ databases">
        <title>Dyadobacter roseus sp. nov., isolated from rose rhizosphere soil.</title>
        <authorList>
            <person name="Chen L."/>
        </authorList>
    </citation>
    <scope>NUCLEOTIDE SEQUENCE [LARGE SCALE GENOMIC DNA]</scope>
    <source>
        <strain evidence="1 2">RS19</strain>
    </source>
</reference>
<sequence>MKGRISLTIVLLTLFCALQSIGRDRSSFFKALSGHSEAGINLELEKLESEGLTSLENARKGALLMKKAEFLKGAGNKVKTFKSGAKLLEAEISRNPDNVEYRFIRLTIQEHAPGILKYNKDIQSDKQLIISNFKKLDEDLKKVIRNYAEDSKIIKTVDLR</sequence>
<comment type="caution">
    <text evidence="1">The sequence shown here is derived from an EMBL/GenBank/DDBJ whole genome shotgun (WGS) entry which is preliminary data.</text>
</comment>
<organism evidence="1 2">
    <name type="scientific">Dyadobacter luteus</name>
    <dbReference type="NCBI Taxonomy" id="2259619"/>
    <lineage>
        <taxon>Bacteria</taxon>
        <taxon>Pseudomonadati</taxon>
        <taxon>Bacteroidota</taxon>
        <taxon>Cytophagia</taxon>
        <taxon>Cytophagales</taxon>
        <taxon>Spirosomataceae</taxon>
        <taxon>Dyadobacter</taxon>
    </lineage>
</organism>
<name>A0A3D8Y8D5_9BACT</name>